<dbReference type="Proteomes" id="UP001217083">
    <property type="component" value="Unassembled WGS sequence"/>
</dbReference>
<organism evidence="1 2">
    <name type="scientific">Flagellimonas okinawensis</name>
    <dbReference type="NCBI Taxonomy" id="3031324"/>
    <lineage>
        <taxon>Bacteria</taxon>
        <taxon>Pseudomonadati</taxon>
        <taxon>Bacteroidota</taxon>
        <taxon>Flavobacteriia</taxon>
        <taxon>Flavobacteriales</taxon>
        <taxon>Flavobacteriaceae</taxon>
        <taxon>Flagellimonas</taxon>
    </lineage>
</organism>
<comment type="caution">
    <text evidence="1">The sequence shown here is derived from an EMBL/GenBank/DDBJ whole genome shotgun (WGS) entry which is preliminary data.</text>
</comment>
<name>A0ABT5XL41_9FLAO</name>
<dbReference type="RefSeq" id="WP_275648641.1">
    <property type="nucleotide sequence ID" value="NZ_JARFVA010000001.1"/>
</dbReference>
<protein>
    <recommendedName>
        <fullName evidence="3">SMI1/KNR4 family protein</fullName>
    </recommendedName>
</protein>
<dbReference type="EMBL" id="JARFVA010000001">
    <property type="protein sequence ID" value="MDF0706608.1"/>
    <property type="molecule type" value="Genomic_DNA"/>
</dbReference>
<sequence>MNDELKLLEALEIESIEKWPPLFLALNGDTGFFVNSKVGDIAAGYFEYEVVDGKKYFNTDDVENGFDEIIGKIRRGDHG</sequence>
<keyword evidence="2" id="KW-1185">Reference proteome</keyword>
<proteinExistence type="predicted"/>
<evidence type="ECO:0000313" key="1">
    <source>
        <dbReference type="EMBL" id="MDF0706608.1"/>
    </source>
</evidence>
<accession>A0ABT5XL41</accession>
<evidence type="ECO:0008006" key="3">
    <source>
        <dbReference type="Google" id="ProtNLM"/>
    </source>
</evidence>
<gene>
    <name evidence="1" type="ORF">PY091_05225</name>
</gene>
<reference evidence="1 2" key="1">
    <citation type="submission" date="2023-03" db="EMBL/GenBank/DDBJ databases">
        <title>Muricauda XX sp. nov. and Muricauda XXX sp. nov., two novel species isolated from Okinawa Trough.</title>
        <authorList>
            <person name="Cao W."/>
            <person name="Deng X."/>
        </authorList>
    </citation>
    <scope>NUCLEOTIDE SEQUENCE [LARGE SCALE GENOMIC DNA]</scope>
    <source>
        <strain evidence="1 2">81s02</strain>
    </source>
</reference>
<evidence type="ECO:0000313" key="2">
    <source>
        <dbReference type="Proteomes" id="UP001217083"/>
    </source>
</evidence>